<dbReference type="InterPro" id="IPR029063">
    <property type="entry name" value="SAM-dependent_MTases_sf"/>
</dbReference>
<evidence type="ECO:0000259" key="7">
    <source>
        <dbReference type="Pfam" id="PF13649"/>
    </source>
</evidence>
<name>A0A1B7LAC3_9ENTR</name>
<dbReference type="Pfam" id="PF13649">
    <property type="entry name" value="Methyltransf_25"/>
    <property type="match status" value="1"/>
</dbReference>
<keyword evidence="5" id="KW-0802">TPR repeat</keyword>
<keyword evidence="4" id="KW-0677">Repeat</keyword>
<keyword evidence="3" id="KW-0808">Transferase</keyword>
<evidence type="ECO:0000256" key="4">
    <source>
        <dbReference type="ARBA" id="ARBA00022737"/>
    </source>
</evidence>
<reference evidence="10" key="1">
    <citation type="submission" date="2016-05" db="EMBL/GenBank/DDBJ databases">
        <authorList>
            <person name="Behera P."/>
            <person name="Vaishampayan P."/>
            <person name="Singh N."/>
            <person name="Raina V."/>
            <person name="Suar M."/>
            <person name="Pattnaik A."/>
            <person name="Rastogi G."/>
        </authorList>
    </citation>
    <scope>NUCLEOTIDE SEQUENCE [LARGE SCALE GENOMIC DNA]</scope>
    <source>
        <strain evidence="10">MP23</strain>
    </source>
</reference>
<dbReference type="SUPFAM" id="SSF48452">
    <property type="entry name" value="TPR-like"/>
    <property type="match status" value="1"/>
</dbReference>
<evidence type="ECO:0000313" key="10">
    <source>
        <dbReference type="Proteomes" id="UP000078225"/>
    </source>
</evidence>
<evidence type="ECO:0000256" key="2">
    <source>
        <dbReference type="ARBA" id="ARBA00022676"/>
    </source>
</evidence>
<evidence type="ECO:0000256" key="5">
    <source>
        <dbReference type="ARBA" id="ARBA00022803"/>
    </source>
</evidence>
<dbReference type="InterPro" id="IPR018773">
    <property type="entry name" value="MeTrfase_reg_dom_prd"/>
</dbReference>
<dbReference type="PANTHER" id="PTHR44835">
    <property type="entry name" value="UDP-N-ACETYLGLUCOSAMINE--PEPTIDE N-ACETYLGLUCOSAMINYLTRANSFERASE SPINDLY-RELATED"/>
    <property type="match status" value="1"/>
</dbReference>
<dbReference type="InterPro" id="IPR029489">
    <property type="entry name" value="OGT/SEC/SPY_C"/>
</dbReference>
<dbReference type="InterPro" id="IPR051939">
    <property type="entry name" value="Glycosyltr_41/O-GlcNAc_trsf"/>
</dbReference>
<dbReference type="GO" id="GO:0016757">
    <property type="term" value="F:glycosyltransferase activity"/>
    <property type="evidence" value="ECO:0007669"/>
    <property type="project" value="UniProtKB-KW"/>
</dbReference>
<dbReference type="InterPro" id="IPR011990">
    <property type="entry name" value="TPR-like_helical_dom_sf"/>
</dbReference>
<proteinExistence type="predicted"/>
<dbReference type="Gene3D" id="3.40.50.150">
    <property type="entry name" value="Vaccinia Virus protein VP39"/>
    <property type="match status" value="1"/>
</dbReference>
<dbReference type="Gene3D" id="3.40.50.2000">
    <property type="entry name" value="Glycogen Phosphorylase B"/>
    <property type="match status" value="1"/>
</dbReference>
<comment type="pathway">
    <text evidence="1">Protein modification; protein glycosylation.</text>
</comment>
<dbReference type="Proteomes" id="UP000078225">
    <property type="component" value="Unassembled WGS sequence"/>
</dbReference>
<sequence length="1125" mass="127605">MARFYGVHNVNPANASVLELGCGEGQLLLSHALAYPDSQCLGFDLNEEAIERGKLRLEKMHRENIAIGCISLDEIIQTQGNRFDFIIIHGIYSLLPGETRQALLAWCKSQLSENGLIAFEWMTLPGSSHEKTLQDAIALHTIEVENDIQYINSIRGIFSFLSTTATPADLKKYILQEEARSDEELLLKYKHNFNYPEYLVDFNSEVNRAGLQYVGDVLPFTEMGEYYDTQTRQMLDVVSKNKHKIIVQQYFDFAVQKTKRFSLLISENYAGELRDTPDLNEITNLQFAGYFARFTADDGEVGNGHYNYQQHCISTSDALTLSVMDCLGDAWPYSVSFEQVVISTFLPEDPEDHREKVKKSLQGIFMKKIPGFFYSSQPGPYNRCKQHTIAPIIGLDSFDETLKATPVEENDESEAPPVLVRTGKNYWGITVEITSEELELLNRQIKIDTVGDIDVLMSLREKALLQGSPIAWKKKIQECLALGDPGTLKKMIMSLLIFSCHPETGGFMPANAYNLSEGKEAVTDSGKKMAATAHKLNDLISQGEYETAREVAARAIHQEGKSVGLLLAATRACLITGAYQDALPLIAQLLSLHATNWDYFYDLANAFMKTKSAFYSGRVIRAVIRANPKQARPWDLLACLYRDFGEYAPGLVCSRKAVECEPETAHYLTNLGTLLGENNLVDEAKIHMKRAVEISNGHLGFYSNYLFLLAHDPNTSVEERFQEHCGYGDKATEWQNKAGVKFNYSRDKNPDRKLRLGFVSGDFFNHPVSHFLRPFWDNINRQEFFIVGYNNSETHDKVTDHFESTSNLWREIRSYSSVELAKQINKDEIDILIDLSGHTTNCRLTTFALKPAPVQMTWIGYPATTGLTQIDYRIMSTGFVKQSELAHRNILDDQFREKIIYVPMKKLFEPNPKSPDVNLLPALANGYITFGSFNRPKKINDNVLNLWGKLLKRNPGAKFIMGFMTGEKMVEFYKGRLIELGAREEQLIFRQRMKMNEYLEYHHNIDLLLDAFPYSGGTTTNHAAWMGVPTLTLCGDTMAGRQGMEIMNQYGLDDFIADDADDYITKAEYWASHITELAEIRATMRQKMITSLSDYNVSDTFEKALRAAWKVWVNGEDVKRLVISE</sequence>
<feature type="domain" description="Methyltransferase regulatory" evidence="6">
    <location>
        <begin position="189"/>
        <end position="265"/>
    </location>
</feature>
<evidence type="ECO:0000259" key="6">
    <source>
        <dbReference type="Pfam" id="PF10119"/>
    </source>
</evidence>
<dbReference type="EMBL" id="LYRP01000001">
    <property type="protein sequence ID" value="OAT79220.1"/>
    <property type="molecule type" value="Genomic_DNA"/>
</dbReference>
<dbReference type="Gene3D" id="3.40.50.11380">
    <property type="match status" value="1"/>
</dbReference>
<feature type="domain" description="O-GlcNAc transferase C-terminal" evidence="8">
    <location>
        <begin position="923"/>
        <end position="1091"/>
    </location>
</feature>
<dbReference type="Gene3D" id="1.25.40.10">
    <property type="entry name" value="Tetratricopeptide repeat domain"/>
    <property type="match status" value="1"/>
</dbReference>
<evidence type="ECO:0000313" key="9">
    <source>
        <dbReference type="EMBL" id="OAT79220.1"/>
    </source>
</evidence>
<dbReference type="Pfam" id="PF10119">
    <property type="entry name" value="MethyTransf_Reg"/>
    <property type="match status" value="1"/>
</dbReference>
<protein>
    <submittedName>
        <fullName evidence="9">Uncharacterized protein</fullName>
    </submittedName>
</protein>
<evidence type="ECO:0000259" key="8">
    <source>
        <dbReference type="Pfam" id="PF13844"/>
    </source>
</evidence>
<accession>A0A1B7LAC3</accession>
<gene>
    <name evidence="9" type="ORF">A9B99_02595</name>
</gene>
<feature type="domain" description="Methyltransferase" evidence="7">
    <location>
        <begin position="17"/>
        <end position="115"/>
    </location>
</feature>
<dbReference type="SUPFAM" id="SSF53335">
    <property type="entry name" value="S-adenosyl-L-methionine-dependent methyltransferases"/>
    <property type="match status" value="1"/>
</dbReference>
<feature type="domain" description="O-GlcNAc transferase C-terminal" evidence="8">
    <location>
        <begin position="706"/>
        <end position="903"/>
    </location>
</feature>
<evidence type="ECO:0000256" key="1">
    <source>
        <dbReference type="ARBA" id="ARBA00004922"/>
    </source>
</evidence>
<dbReference type="CDD" id="cd02440">
    <property type="entry name" value="AdoMet_MTases"/>
    <property type="match status" value="1"/>
</dbReference>
<keyword evidence="2" id="KW-0328">Glycosyltransferase</keyword>
<dbReference type="InterPro" id="IPR041698">
    <property type="entry name" value="Methyltransf_25"/>
</dbReference>
<dbReference type="AlphaFoldDB" id="A0A1B7LAC3"/>
<comment type="caution">
    <text evidence="9">The sequence shown here is derived from an EMBL/GenBank/DDBJ whole genome shotgun (WGS) entry which is preliminary data.</text>
</comment>
<keyword evidence="10" id="KW-1185">Reference proteome</keyword>
<organism evidence="9 10">
    <name type="scientific">Mangrovibacter phragmitis</name>
    <dbReference type="NCBI Taxonomy" id="1691903"/>
    <lineage>
        <taxon>Bacteria</taxon>
        <taxon>Pseudomonadati</taxon>
        <taxon>Pseudomonadota</taxon>
        <taxon>Gammaproteobacteria</taxon>
        <taxon>Enterobacterales</taxon>
        <taxon>Enterobacteriaceae</taxon>
        <taxon>Mangrovibacter</taxon>
    </lineage>
</organism>
<dbReference type="Pfam" id="PF13844">
    <property type="entry name" value="Glyco_transf_41"/>
    <property type="match status" value="2"/>
</dbReference>
<evidence type="ECO:0000256" key="3">
    <source>
        <dbReference type="ARBA" id="ARBA00022679"/>
    </source>
</evidence>
<dbReference type="PANTHER" id="PTHR44835:SF1">
    <property type="entry name" value="PROTEIN O-GLCNAC TRANSFERASE"/>
    <property type="match status" value="1"/>
</dbReference>
<dbReference type="STRING" id="1691903.A9B99_02595"/>